<sequence>MPGPKPFPQYSIPFPGAASSSGSFQSRMPTPRSHYRELYPNNEPKGSKRQKTTHDLLVFSTPARQSAVQPEPPCNRLPQLRPENKRRPAYQAEAATYEYKFAQDLATCDDNIESDETVDCSDYESPEQADNAELVPRLPWQVPGPLKRQPDFEKNGRNQEESKRSMSNALKNRSYSYDIEIRNLLSHAPTRDSSAGLFSISDHESTTSMDTSPRPEKCEDSYRETDSAAEIRSTRRRQPSTQLGTTPNSVRHTNRASSLTPREGQGPDNEEPALPLLRLFPTNRKSVPAENEEIGVETRQPEAEPRVPASAQPSPSAEVIERDVWSIGTEKDEPDLQYSIADEILDMHQIMSKPFWANDQRWLASISCPVPQSRPATPYSNEIIKNTAGLIKIIECIKAKDGEEEQARFAAAMRSRIAKFMTNIRGACTAIWQHLFGNQTNPLPKVSIHEETVLRMQRFVTPRLVFALGQVFTLLCNEQPEVRDLVLFVLAEMSIDMNRIAKVIECGIKKGKDNSDKIVEVEEFTCLLAAVQEWAKTEKDMQNEEVVRSIAL</sequence>
<dbReference type="OrthoDB" id="5152730at2759"/>
<dbReference type="AlphaFoldDB" id="A0A0A2VQJ4"/>
<name>A0A0A2VQJ4_BEABA</name>
<feature type="compositionally biased region" description="Basic and acidic residues" evidence="1">
    <location>
        <begin position="148"/>
        <end position="164"/>
    </location>
</feature>
<feature type="region of interest" description="Disordered" evidence="1">
    <location>
        <begin position="190"/>
        <end position="318"/>
    </location>
</feature>
<accession>A0A0A2VQJ4</accession>
<feature type="compositionally biased region" description="Acidic residues" evidence="1">
    <location>
        <begin position="116"/>
        <end position="127"/>
    </location>
</feature>
<dbReference type="EMBL" id="ANFO01000397">
    <property type="protein sequence ID" value="KGQ09878.1"/>
    <property type="molecule type" value="Genomic_DNA"/>
</dbReference>
<feature type="compositionally biased region" description="Basic and acidic residues" evidence="1">
    <location>
        <begin position="213"/>
        <end position="226"/>
    </location>
</feature>
<feature type="compositionally biased region" description="Polar residues" evidence="1">
    <location>
        <begin position="18"/>
        <end position="28"/>
    </location>
</feature>
<organism evidence="2 3">
    <name type="scientific">Beauveria bassiana D1-5</name>
    <dbReference type="NCBI Taxonomy" id="1245745"/>
    <lineage>
        <taxon>Eukaryota</taxon>
        <taxon>Fungi</taxon>
        <taxon>Dikarya</taxon>
        <taxon>Ascomycota</taxon>
        <taxon>Pezizomycotina</taxon>
        <taxon>Sordariomycetes</taxon>
        <taxon>Hypocreomycetidae</taxon>
        <taxon>Hypocreales</taxon>
        <taxon>Cordycipitaceae</taxon>
        <taxon>Beauveria</taxon>
    </lineage>
</organism>
<comment type="caution">
    <text evidence="2">The sequence shown here is derived from an EMBL/GenBank/DDBJ whole genome shotgun (WGS) entry which is preliminary data.</text>
</comment>
<reference evidence="2 3" key="1">
    <citation type="submission" date="2012-10" db="EMBL/GenBank/DDBJ databases">
        <title>Genome sequencing and analysis of entomopathogenic fungi Beauveria bassiana D1-5.</title>
        <authorList>
            <person name="Li Q."/>
            <person name="Wang L."/>
            <person name="Zhang Z."/>
            <person name="Wang Q."/>
            <person name="Ren J."/>
            <person name="Wang M."/>
            <person name="Xu W."/>
            <person name="Wang J."/>
            <person name="Lu Y."/>
            <person name="Du Q."/>
            <person name="Sun Z."/>
        </authorList>
    </citation>
    <scope>NUCLEOTIDE SEQUENCE [LARGE SCALE GENOMIC DNA]</scope>
    <source>
        <strain evidence="2 3">D1-5</strain>
    </source>
</reference>
<gene>
    <name evidence="2" type="ORF">BBAD15_g4780</name>
</gene>
<feature type="region of interest" description="Disordered" evidence="1">
    <location>
        <begin position="116"/>
        <end position="169"/>
    </location>
</feature>
<evidence type="ECO:0000313" key="2">
    <source>
        <dbReference type="EMBL" id="KGQ09878.1"/>
    </source>
</evidence>
<dbReference type="Proteomes" id="UP000030106">
    <property type="component" value="Unassembled WGS sequence"/>
</dbReference>
<dbReference type="HOGENOM" id="CLU_571058_0_0_1"/>
<proteinExistence type="predicted"/>
<protein>
    <submittedName>
        <fullName evidence="2">Uncharacterized protein</fullName>
    </submittedName>
</protein>
<feature type="region of interest" description="Disordered" evidence="1">
    <location>
        <begin position="1"/>
        <end position="87"/>
    </location>
</feature>
<feature type="compositionally biased region" description="Polar residues" evidence="1">
    <location>
        <begin position="239"/>
        <end position="260"/>
    </location>
</feature>
<evidence type="ECO:0000313" key="3">
    <source>
        <dbReference type="Proteomes" id="UP000030106"/>
    </source>
</evidence>
<evidence type="ECO:0000256" key="1">
    <source>
        <dbReference type="SAM" id="MobiDB-lite"/>
    </source>
</evidence>